<accession>A0ABU3WUW2</accession>
<feature type="domain" description="Flavoprotein" evidence="1">
    <location>
        <begin position="1"/>
        <end position="121"/>
    </location>
</feature>
<protein>
    <recommendedName>
        <fullName evidence="1">Flavoprotein domain-containing protein</fullName>
    </recommendedName>
</protein>
<dbReference type="Proteomes" id="UP001275440">
    <property type="component" value="Unassembled WGS sequence"/>
</dbReference>
<dbReference type="InterPro" id="IPR003382">
    <property type="entry name" value="Flavoprotein"/>
</dbReference>
<name>A0ABU3WUW2_9NOCA</name>
<evidence type="ECO:0000259" key="1">
    <source>
        <dbReference type="Pfam" id="PF02441"/>
    </source>
</evidence>
<dbReference type="EMBL" id="WBMO01000005">
    <property type="protein sequence ID" value="MDV2477795.1"/>
    <property type="molecule type" value="Genomic_DNA"/>
</dbReference>
<sequence>MKVLFYVTGAAMAPLTPLCMQTLRAMRPADEVRVALSAAALRFVTRDACAMHADHVLLDDWDRMRNGQHVELSRWPDVIVVYPASLNFVTRFSLGTVDTPVMLSIQCSAARIVIAPALPPGGAESFSFEQATARLEGHRRVELLPTIVAPSAVLGTEVRGAPVPFTDVVELLDQIGNHEDIRPGVGLR</sequence>
<reference evidence="2 3" key="1">
    <citation type="submission" date="2019-10" db="EMBL/GenBank/DDBJ databases">
        <title>Draft Genome Assembly of Rhodococcus zopfii DSM44189.</title>
        <authorList>
            <person name="Sutton J.M."/>
            <person name="Akob D.M."/>
            <person name="Bushman T.J."/>
        </authorList>
    </citation>
    <scope>NUCLEOTIDE SEQUENCE [LARGE SCALE GENOMIC DNA]</scope>
    <source>
        <strain evidence="2 3">DSM 44189</strain>
    </source>
</reference>
<evidence type="ECO:0000313" key="2">
    <source>
        <dbReference type="EMBL" id="MDV2477795.1"/>
    </source>
</evidence>
<evidence type="ECO:0000313" key="3">
    <source>
        <dbReference type="Proteomes" id="UP001275440"/>
    </source>
</evidence>
<dbReference type="Pfam" id="PF02441">
    <property type="entry name" value="Flavoprotein"/>
    <property type="match status" value="1"/>
</dbReference>
<dbReference type="Gene3D" id="3.40.50.1950">
    <property type="entry name" value="Flavin prenyltransferase-like"/>
    <property type="match status" value="1"/>
</dbReference>
<dbReference type="InterPro" id="IPR036551">
    <property type="entry name" value="Flavin_trans-like"/>
</dbReference>
<keyword evidence="3" id="KW-1185">Reference proteome</keyword>
<comment type="caution">
    <text evidence="2">The sequence shown here is derived from an EMBL/GenBank/DDBJ whole genome shotgun (WGS) entry which is preliminary data.</text>
</comment>
<dbReference type="PANTHER" id="PTHR14359:SF6">
    <property type="entry name" value="PHOSPHOPANTOTHENOYLCYSTEINE DECARBOXYLASE"/>
    <property type="match status" value="1"/>
</dbReference>
<proteinExistence type="predicted"/>
<gene>
    <name evidence="2" type="ORF">F8M49_24740</name>
</gene>
<dbReference type="SUPFAM" id="SSF52507">
    <property type="entry name" value="Homo-oligomeric flavin-containing Cys decarboxylases, HFCD"/>
    <property type="match status" value="1"/>
</dbReference>
<dbReference type="PANTHER" id="PTHR14359">
    <property type="entry name" value="HOMO-OLIGOMERIC FLAVIN CONTAINING CYS DECARBOXYLASE FAMILY"/>
    <property type="match status" value="1"/>
</dbReference>
<organism evidence="2 3">
    <name type="scientific">Rhodococcus zopfii</name>
    <dbReference type="NCBI Taxonomy" id="43772"/>
    <lineage>
        <taxon>Bacteria</taxon>
        <taxon>Bacillati</taxon>
        <taxon>Actinomycetota</taxon>
        <taxon>Actinomycetes</taxon>
        <taxon>Mycobacteriales</taxon>
        <taxon>Nocardiaceae</taxon>
        <taxon>Rhodococcus</taxon>
    </lineage>
</organism>